<dbReference type="InterPro" id="IPR003593">
    <property type="entry name" value="AAA+_ATPase"/>
</dbReference>
<evidence type="ECO:0000256" key="8">
    <source>
        <dbReference type="ARBA" id="ARBA00023235"/>
    </source>
</evidence>
<organism evidence="12">
    <name type="scientific">Singulisphaera sp. Ch08</name>
    <dbReference type="NCBI Taxonomy" id="3120278"/>
    <lineage>
        <taxon>Bacteria</taxon>
        <taxon>Pseudomonadati</taxon>
        <taxon>Planctomycetota</taxon>
        <taxon>Planctomycetia</taxon>
        <taxon>Isosphaerales</taxon>
        <taxon>Isosphaeraceae</taxon>
        <taxon>Singulisphaera</taxon>
    </lineage>
</organism>
<dbReference type="NCBIfam" id="TIGR00640">
    <property type="entry name" value="acid_CoA_mut_C"/>
    <property type="match status" value="1"/>
</dbReference>
<dbReference type="Gene3D" id="3.40.50.300">
    <property type="entry name" value="P-loop containing nucleotide triphosphate hydrolases"/>
    <property type="match status" value="1"/>
</dbReference>
<feature type="region of interest" description="Disordered" evidence="10">
    <location>
        <begin position="163"/>
        <end position="197"/>
    </location>
</feature>
<comment type="cofactor">
    <cofactor evidence="1">
        <name>adenosylcob(III)alamin</name>
        <dbReference type="ChEBI" id="CHEBI:18408"/>
    </cofactor>
</comment>
<dbReference type="SUPFAM" id="SSF52242">
    <property type="entry name" value="Cobalamin (vitamin B12)-binding domain"/>
    <property type="match status" value="1"/>
</dbReference>
<dbReference type="AlphaFoldDB" id="A0AAU7C8Y9"/>
<dbReference type="Gene3D" id="3.40.50.280">
    <property type="entry name" value="Cobalamin-binding domain"/>
    <property type="match status" value="1"/>
</dbReference>
<keyword evidence="6" id="KW-0342">GTP-binding</keyword>
<evidence type="ECO:0000259" key="11">
    <source>
        <dbReference type="PROSITE" id="PS51332"/>
    </source>
</evidence>
<sequence length="406" mass="42738">MGMTTPARIVLAKVGLDGHDRGIKVVARGLRDEGFHVIYAGLWQSPEAVVRAVVDEDAGWLGLSLLSGAHMTLVPRVLEMMGQAGLGDVGLLVGGIIPEADVPKLLQLGVARVFGPGTVIHEIAEFLRVQDAGGHEQLLTQPLRCDRRALSRWLTQAARGEVAPTNRGGFAGPTATDHPQPLFPTGSGEEEGEAADRARGQPQVIAVTGSGGVGKSTLIGKLIEVIRRSQRSVAVLACDPQSPLTGGALLGDRIRMPNRPADDAVFIRSVATPGGRSGVAPNVDLMIGLFGRFGFDTVIVETVGAGQGDTAVRDVADVVIVLVQPETGDELQWEKAGLLEIADIVVVHKADLSGAERVESQLRELLNMPGCRSVPVVRVSSARETGVEELWAAVDECPGRPRAVAP</sequence>
<dbReference type="GO" id="GO:0016853">
    <property type="term" value="F:isomerase activity"/>
    <property type="evidence" value="ECO:0007669"/>
    <property type="project" value="UniProtKB-KW"/>
</dbReference>
<evidence type="ECO:0000256" key="1">
    <source>
        <dbReference type="ARBA" id="ARBA00001922"/>
    </source>
</evidence>
<dbReference type="PANTHER" id="PTHR43087">
    <property type="entry name" value="LYSINE/ARGININE/ORNITHINE TRANSPORT SYSTEM KINASE"/>
    <property type="match status" value="1"/>
</dbReference>
<keyword evidence="4" id="KW-0547">Nucleotide-binding</keyword>
<dbReference type="Pfam" id="PF03308">
    <property type="entry name" value="MeaB"/>
    <property type="match status" value="1"/>
</dbReference>
<keyword evidence="3" id="KW-0479">Metal-binding</keyword>
<evidence type="ECO:0000256" key="9">
    <source>
        <dbReference type="ARBA" id="ARBA00023285"/>
    </source>
</evidence>
<evidence type="ECO:0000256" key="2">
    <source>
        <dbReference type="ARBA" id="ARBA00022628"/>
    </source>
</evidence>
<evidence type="ECO:0000256" key="10">
    <source>
        <dbReference type="SAM" id="MobiDB-lite"/>
    </source>
</evidence>
<dbReference type="GO" id="GO:0005525">
    <property type="term" value="F:GTP binding"/>
    <property type="evidence" value="ECO:0007669"/>
    <property type="project" value="UniProtKB-KW"/>
</dbReference>
<dbReference type="InterPro" id="IPR036724">
    <property type="entry name" value="Cobalamin-bd_sf"/>
</dbReference>
<dbReference type="PANTHER" id="PTHR43087:SF1">
    <property type="entry name" value="LAO_AO TRANSPORT SYSTEM ATPASE"/>
    <property type="match status" value="1"/>
</dbReference>
<dbReference type="InterPro" id="IPR006159">
    <property type="entry name" value="Acid_CoA_mut_C"/>
</dbReference>
<evidence type="ECO:0000256" key="4">
    <source>
        <dbReference type="ARBA" id="ARBA00022741"/>
    </source>
</evidence>
<dbReference type="PROSITE" id="PS51332">
    <property type="entry name" value="B12_BINDING"/>
    <property type="match status" value="1"/>
</dbReference>
<evidence type="ECO:0000313" key="12">
    <source>
        <dbReference type="EMBL" id="XBH01600.1"/>
    </source>
</evidence>
<evidence type="ECO:0000256" key="5">
    <source>
        <dbReference type="ARBA" id="ARBA00022801"/>
    </source>
</evidence>
<keyword evidence="8" id="KW-0413">Isomerase</keyword>
<feature type="domain" description="B12-binding" evidence="11">
    <location>
        <begin position="6"/>
        <end position="134"/>
    </location>
</feature>
<dbReference type="Pfam" id="PF02310">
    <property type="entry name" value="B12-binding"/>
    <property type="match status" value="1"/>
</dbReference>
<proteinExistence type="predicted"/>
<evidence type="ECO:0000256" key="6">
    <source>
        <dbReference type="ARBA" id="ARBA00023134"/>
    </source>
</evidence>
<dbReference type="InterPro" id="IPR027417">
    <property type="entry name" value="P-loop_NTPase"/>
</dbReference>
<keyword evidence="7" id="KW-0143">Chaperone</keyword>
<dbReference type="EMBL" id="CP155447">
    <property type="protein sequence ID" value="XBH01600.1"/>
    <property type="molecule type" value="Genomic_DNA"/>
</dbReference>
<dbReference type="GO" id="GO:0031419">
    <property type="term" value="F:cobalamin binding"/>
    <property type="evidence" value="ECO:0007669"/>
    <property type="project" value="UniProtKB-KW"/>
</dbReference>
<keyword evidence="9" id="KW-0170">Cobalt</keyword>
<keyword evidence="5" id="KW-0378">Hydrolase</keyword>
<keyword evidence="2" id="KW-0846">Cobalamin</keyword>
<dbReference type="CDD" id="cd02071">
    <property type="entry name" value="MM_CoA_mut_B12_BD"/>
    <property type="match status" value="1"/>
</dbReference>
<reference evidence="12" key="1">
    <citation type="submission" date="2024-05" db="EMBL/GenBank/DDBJ databases">
        <title>Planctomycetes of the genus Singulisphaera possess chitinolytic capabilities.</title>
        <authorList>
            <person name="Ivanova A."/>
        </authorList>
    </citation>
    <scope>NUCLEOTIDE SEQUENCE</scope>
    <source>
        <strain evidence="12">Ch08T</strain>
    </source>
</reference>
<dbReference type="SMART" id="SM00382">
    <property type="entry name" value="AAA"/>
    <property type="match status" value="1"/>
</dbReference>
<dbReference type="InterPro" id="IPR052040">
    <property type="entry name" value="GTPase/Isobutyryl-CoA_mutase"/>
</dbReference>
<name>A0AAU7C8Y9_9BACT</name>
<dbReference type="InterPro" id="IPR006158">
    <property type="entry name" value="Cobalamin-bd"/>
</dbReference>
<dbReference type="GO" id="GO:0046872">
    <property type="term" value="F:metal ion binding"/>
    <property type="evidence" value="ECO:0007669"/>
    <property type="project" value="UniProtKB-KW"/>
</dbReference>
<gene>
    <name evidence="12" type="ORF">V5E97_25020</name>
</gene>
<evidence type="ECO:0000256" key="3">
    <source>
        <dbReference type="ARBA" id="ARBA00022723"/>
    </source>
</evidence>
<dbReference type="RefSeq" id="WP_406694341.1">
    <property type="nucleotide sequence ID" value="NZ_CP155447.1"/>
</dbReference>
<dbReference type="SUPFAM" id="SSF52540">
    <property type="entry name" value="P-loop containing nucleoside triphosphate hydrolases"/>
    <property type="match status" value="1"/>
</dbReference>
<accession>A0AAU7C8Y9</accession>
<evidence type="ECO:0000256" key="7">
    <source>
        <dbReference type="ARBA" id="ARBA00023186"/>
    </source>
</evidence>
<protein>
    <submittedName>
        <fullName evidence="12">Cobalamin-dependent protein</fullName>
    </submittedName>
</protein>
<dbReference type="GO" id="GO:0016787">
    <property type="term" value="F:hydrolase activity"/>
    <property type="evidence" value="ECO:0007669"/>
    <property type="project" value="UniProtKB-KW"/>
</dbReference>